<comment type="caution">
    <text evidence="1">The sequence shown here is derived from an EMBL/GenBank/DDBJ whole genome shotgun (WGS) entry which is preliminary data.</text>
</comment>
<sequence>MLAARRGMFFISGCNESTLFFCVTIGSIVGLALPQCRKMTGRLLGTTSVRVQWLSR</sequence>
<gene>
    <name evidence="1" type="ORF">BRO54_0084</name>
</gene>
<organism evidence="1 2">
    <name type="scientific">Geobacillus proteiniphilus</name>
    <dbReference type="NCBI Taxonomy" id="860353"/>
    <lineage>
        <taxon>Bacteria</taxon>
        <taxon>Bacillati</taxon>
        <taxon>Bacillota</taxon>
        <taxon>Bacilli</taxon>
        <taxon>Bacillales</taxon>
        <taxon>Anoxybacillaceae</taxon>
        <taxon>Geobacillus</taxon>
    </lineage>
</organism>
<dbReference type="Proteomes" id="UP000186030">
    <property type="component" value="Unassembled WGS sequence"/>
</dbReference>
<reference evidence="1 2" key="1">
    <citation type="submission" date="2016-11" db="EMBL/GenBank/DDBJ databases">
        <authorList>
            <person name="Kadnikov V."/>
            <person name="Nazina T."/>
        </authorList>
    </citation>
    <scope>NUCLEOTIDE SEQUENCE [LARGE SCALE GENOMIC DNA]</scope>
    <source>
        <strain evidence="1 2">1017</strain>
    </source>
</reference>
<accession>A0A1Q5TA62</accession>
<evidence type="ECO:0000313" key="2">
    <source>
        <dbReference type="Proteomes" id="UP000186030"/>
    </source>
</evidence>
<reference evidence="2" key="2">
    <citation type="submission" date="2017-01" db="EMBL/GenBank/DDBJ databases">
        <title>Genome sequencing and annotation of Geobacillus sp. 1017, a Hydrocarbon-Oxidizing Thermophilic Bacterium Isolated from a Heavy Oil Reservoir (China).</title>
        <authorList>
            <person name="Kadnikov V.V."/>
            <person name="Mardanov A.V."/>
            <person name="Poltaraus A.B."/>
            <person name="Sokolova D.S."/>
            <person name="Semenova E.M."/>
            <person name="Ravin N.V."/>
            <person name="Tourova T.P."/>
            <person name="Nazina T.N."/>
        </authorList>
    </citation>
    <scope>NUCLEOTIDE SEQUENCE [LARGE SCALE GENOMIC DNA]</scope>
    <source>
        <strain evidence="2">1017</strain>
    </source>
</reference>
<dbReference type="AlphaFoldDB" id="A0A1Q5TA62"/>
<evidence type="ECO:0000313" key="1">
    <source>
        <dbReference type="EMBL" id="OKO97071.1"/>
    </source>
</evidence>
<name>A0A1Q5TA62_9BACL</name>
<protein>
    <submittedName>
        <fullName evidence="1">Uncharacterized protein</fullName>
    </submittedName>
</protein>
<proteinExistence type="predicted"/>
<dbReference type="EMBL" id="MQMG01000001">
    <property type="protein sequence ID" value="OKO97071.1"/>
    <property type="molecule type" value="Genomic_DNA"/>
</dbReference>